<reference evidence="1 2" key="1">
    <citation type="journal article" date="2011" name="J. Bacteriol.">
        <title>Genome Sequence of the Probiotic Strain Bifidobacterium animalis subsp. lactis CNCM I-2494.</title>
        <authorList>
            <person name="Chervaux C."/>
            <person name="Grimaldi C."/>
            <person name="Bolotin A."/>
            <person name="Quinquis B."/>
            <person name="Legrain-Raspaud S."/>
            <person name="van Hylckama Vlieg J.E."/>
            <person name="Denariaz G."/>
            <person name="Smokvina T."/>
        </authorList>
    </citation>
    <scope>NUCLEOTIDE SEQUENCE [LARGE SCALE GENOMIC DNA]</scope>
    <source>
        <strain evidence="1 2">CNCM I-2494</strain>
    </source>
</reference>
<dbReference type="KEGG" id="bnm:BALAC2494_01687"/>
<proteinExistence type="predicted"/>
<evidence type="ECO:0000313" key="1">
    <source>
        <dbReference type="EMBL" id="AEK30620.1"/>
    </source>
</evidence>
<sequence length="53" mass="6314">MGNPPGNLSWFRVTARQVRRPICMGMRKRRLELHVYRMYEVFEGRFAAAMARV</sequence>
<protein>
    <submittedName>
        <fullName evidence="1">Uncharacterized protein</fullName>
    </submittedName>
</protein>
<gene>
    <name evidence="1" type="ORF">BALAC2494_01687</name>
</gene>
<name>A0A806FYX0_BIFAN</name>
<dbReference type="EMBL" id="CP002915">
    <property type="protein sequence ID" value="AEK30620.1"/>
    <property type="molecule type" value="Genomic_DNA"/>
</dbReference>
<accession>A0A806FYX0</accession>
<dbReference type="AlphaFoldDB" id="A0A806FYX0"/>
<evidence type="ECO:0000313" key="2">
    <source>
        <dbReference type="Proteomes" id="UP000008394"/>
    </source>
</evidence>
<dbReference type="Proteomes" id="UP000008394">
    <property type="component" value="Chromosome"/>
</dbReference>
<organism evidence="1 2">
    <name type="scientific">Bifidobacterium animalis subsp. lactis CNCM I-2494</name>
    <dbReference type="NCBI Taxonomy" id="1042403"/>
    <lineage>
        <taxon>Bacteria</taxon>
        <taxon>Bacillati</taxon>
        <taxon>Actinomycetota</taxon>
        <taxon>Actinomycetes</taxon>
        <taxon>Bifidobacteriales</taxon>
        <taxon>Bifidobacteriaceae</taxon>
        <taxon>Bifidobacterium</taxon>
    </lineage>
</organism>